<sequence length="102" mass="11781">ARNRRRAQAGIAKWKEKSNWSITMMPLLLSTRTSMRSLPHYLTTIDPGVSTNEMSSLKIHISSLMEVSKSKRRSMSRERVETDSERRLKLISSLLRNSPMSF</sequence>
<accession>A0AAV5U5F8</accession>
<feature type="non-terminal residue" evidence="1">
    <location>
        <position position="102"/>
    </location>
</feature>
<protein>
    <submittedName>
        <fullName evidence="1">Uncharacterized protein</fullName>
    </submittedName>
</protein>
<evidence type="ECO:0000313" key="1">
    <source>
        <dbReference type="EMBL" id="GMT01630.1"/>
    </source>
</evidence>
<dbReference type="AlphaFoldDB" id="A0AAV5U5F8"/>
<gene>
    <name evidence="1" type="ORF">PENTCL1PPCAC_23804</name>
</gene>
<dbReference type="EMBL" id="BTSX01000005">
    <property type="protein sequence ID" value="GMT01630.1"/>
    <property type="molecule type" value="Genomic_DNA"/>
</dbReference>
<organism evidence="1 2">
    <name type="scientific">Pristionchus entomophagus</name>
    <dbReference type="NCBI Taxonomy" id="358040"/>
    <lineage>
        <taxon>Eukaryota</taxon>
        <taxon>Metazoa</taxon>
        <taxon>Ecdysozoa</taxon>
        <taxon>Nematoda</taxon>
        <taxon>Chromadorea</taxon>
        <taxon>Rhabditida</taxon>
        <taxon>Rhabditina</taxon>
        <taxon>Diplogasteromorpha</taxon>
        <taxon>Diplogasteroidea</taxon>
        <taxon>Neodiplogasteridae</taxon>
        <taxon>Pristionchus</taxon>
    </lineage>
</organism>
<name>A0AAV5U5F8_9BILA</name>
<keyword evidence="2" id="KW-1185">Reference proteome</keyword>
<feature type="non-terminal residue" evidence="1">
    <location>
        <position position="1"/>
    </location>
</feature>
<comment type="caution">
    <text evidence="1">The sequence shown here is derived from an EMBL/GenBank/DDBJ whole genome shotgun (WGS) entry which is preliminary data.</text>
</comment>
<evidence type="ECO:0000313" key="2">
    <source>
        <dbReference type="Proteomes" id="UP001432027"/>
    </source>
</evidence>
<proteinExistence type="predicted"/>
<reference evidence="1" key="1">
    <citation type="submission" date="2023-10" db="EMBL/GenBank/DDBJ databases">
        <title>Genome assembly of Pristionchus species.</title>
        <authorList>
            <person name="Yoshida K."/>
            <person name="Sommer R.J."/>
        </authorList>
    </citation>
    <scope>NUCLEOTIDE SEQUENCE</scope>
    <source>
        <strain evidence="1">RS0144</strain>
    </source>
</reference>
<dbReference type="Proteomes" id="UP001432027">
    <property type="component" value="Unassembled WGS sequence"/>
</dbReference>